<reference evidence="6" key="1">
    <citation type="submission" date="2017-06" db="EMBL/GenBank/DDBJ databases">
        <title>Genome analysis of Fimbriiglobus ruber SP5, the first member of the order Planctomycetales with confirmed chitinolytic capability.</title>
        <authorList>
            <person name="Ravin N.V."/>
            <person name="Rakitin A.L."/>
            <person name="Ivanova A.A."/>
            <person name="Beletsky A.V."/>
            <person name="Kulichevskaya I.S."/>
            <person name="Mardanov A.V."/>
            <person name="Dedysh S.N."/>
        </authorList>
    </citation>
    <scope>NUCLEOTIDE SEQUENCE [LARGE SCALE GENOMIC DNA]</scope>
    <source>
        <strain evidence="6">SP5</strain>
    </source>
</reference>
<dbReference type="GO" id="GO:0010181">
    <property type="term" value="F:FMN binding"/>
    <property type="evidence" value="ECO:0007669"/>
    <property type="project" value="InterPro"/>
</dbReference>
<dbReference type="GO" id="GO:0016646">
    <property type="term" value="F:oxidoreductase activity, acting on the CH-NH group of donors, NAD or NADP as acceptor"/>
    <property type="evidence" value="ECO:0007669"/>
    <property type="project" value="UniProtKB-ARBA"/>
</dbReference>
<comment type="similarity">
    <text evidence="3">Belongs to the flavoredoxin family.</text>
</comment>
<evidence type="ECO:0000313" key="6">
    <source>
        <dbReference type="Proteomes" id="UP000214646"/>
    </source>
</evidence>
<dbReference type="PANTHER" id="PTHR43567">
    <property type="entry name" value="FLAVOREDOXIN-RELATED-RELATED"/>
    <property type="match status" value="1"/>
</dbReference>
<dbReference type="InterPro" id="IPR002563">
    <property type="entry name" value="Flavin_Rdtase-like_dom"/>
</dbReference>
<comment type="caution">
    <text evidence="5">The sequence shown here is derived from an EMBL/GenBank/DDBJ whole genome shotgun (WGS) entry which is preliminary data.</text>
</comment>
<evidence type="ECO:0000259" key="4">
    <source>
        <dbReference type="SMART" id="SM00903"/>
    </source>
</evidence>
<keyword evidence="2" id="KW-0285">Flavoprotein</keyword>
<dbReference type="SMART" id="SM00903">
    <property type="entry name" value="Flavin_Reduct"/>
    <property type="match status" value="1"/>
</dbReference>
<dbReference type="AlphaFoldDB" id="A0A225EBB4"/>
<dbReference type="EMBL" id="NIDE01000002">
    <property type="protein sequence ID" value="OWK45677.1"/>
    <property type="molecule type" value="Genomic_DNA"/>
</dbReference>
<sequence>MSFAWREEMPPNRSQSLGIDTVKIRKKKDFPADKVRRFLEPGPVVLVSSAHRGDRDIMTLGWHMMLGYDQIGCYIWDQNHSFSLIRGSKECVINVPTADMADAVIKVGNSHGPGVDKFREFGLTPVDATEVGAPLIAECYASFECRLADASRIDKLGLFVFEVVKAHVAPSPRYPTTLHYRGDGVFMISGRNVNYKKRFRPENL</sequence>
<gene>
    <name evidence="5" type="ORF">FRUB_02008</name>
</gene>
<evidence type="ECO:0000256" key="2">
    <source>
        <dbReference type="ARBA" id="ARBA00022630"/>
    </source>
</evidence>
<dbReference type="InterPro" id="IPR012349">
    <property type="entry name" value="Split_barrel_FMN-bd"/>
</dbReference>
<feature type="domain" description="Flavin reductase like" evidence="4">
    <location>
        <begin position="37"/>
        <end position="187"/>
    </location>
</feature>
<accession>A0A225EBB4</accession>
<dbReference type="Pfam" id="PF01613">
    <property type="entry name" value="Flavin_Reduct"/>
    <property type="match status" value="1"/>
</dbReference>
<comment type="cofactor">
    <cofactor evidence="1">
        <name>FMN</name>
        <dbReference type="ChEBI" id="CHEBI:58210"/>
    </cofactor>
</comment>
<name>A0A225EBB4_9BACT</name>
<evidence type="ECO:0000256" key="3">
    <source>
        <dbReference type="ARBA" id="ARBA00038054"/>
    </source>
</evidence>
<keyword evidence="6" id="KW-1185">Reference proteome</keyword>
<dbReference type="Gene3D" id="2.30.110.10">
    <property type="entry name" value="Electron Transport, Fmn-binding Protein, Chain A"/>
    <property type="match status" value="1"/>
</dbReference>
<evidence type="ECO:0000313" key="5">
    <source>
        <dbReference type="EMBL" id="OWK45677.1"/>
    </source>
</evidence>
<dbReference type="InterPro" id="IPR052174">
    <property type="entry name" value="Flavoredoxin"/>
</dbReference>
<dbReference type="SUPFAM" id="SSF50475">
    <property type="entry name" value="FMN-binding split barrel"/>
    <property type="match status" value="1"/>
</dbReference>
<organism evidence="5 6">
    <name type="scientific">Fimbriiglobus ruber</name>
    <dbReference type="NCBI Taxonomy" id="1908690"/>
    <lineage>
        <taxon>Bacteria</taxon>
        <taxon>Pseudomonadati</taxon>
        <taxon>Planctomycetota</taxon>
        <taxon>Planctomycetia</taxon>
        <taxon>Gemmatales</taxon>
        <taxon>Gemmataceae</taxon>
        <taxon>Fimbriiglobus</taxon>
    </lineage>
</organism>
<dbReference type="PANTHER" id="PTHR43567:SF1">
    <property type="entry name" value="FLAVOREDOXIN"/>
    <property type="match status" value="1"/>
</dbReference>
<evidence type="ECO:0000256" key="1">
    <source>
        <dbReference type="ARBA" id="ARBA00001917"/>
    </source>
</evidence>
<protein>
    <submittedName>
        <fullName evidence="5">Flavoredoxin</fullName>
    </submittedName>
</protein>
<proteinExistence type="inferred from homology"/>
<dbReference type="Proteomes" id="UP000214646">
    <property type="component" value="Unassembled WGS sequence"/>
</dbReference>